<keyword evidence="2" id="KW-1133">Transmembrane helix</keyword>
<gene>
    <name evidence="4" type="ORF">H8876_05335</name>
</gene>
<feature type="compositionally biased region" description="Basic and acidic residues" evidence="1">
    <location>
        <begin position="289"/>
        <end position="298"/>
    </location>
</feature>
<name>A0A923NCB3_9FIRM</name>
<evidence type="ECO:0000313" key="4">
    <source>
        <dbReference type="EMBL" id="MBC5999418.1"/>
    </source>
</evidence>
<evidence type="ECO:0000313" key="5">
    <source>
        <dbReference type="Proteomes" id="UP000644115"/>
    </source>
</evidence>
<dbReference type="RefSeq" id="WP_249286855.1">
    <property type="nucleotide sequence ID" value="NZ_JACRWC010000066.1"/>
</dbReference>
<feature type="chain" id="PRO_5037042112" evidence="3">
    <location>
        <begin position="35"/>
        <end position="337"/>
    </location>
</feature>
<organism evidence="4 5">
    <name type="scientific">Lentihominibacter faecis</name>
    <dbReference type="NCBI Taxonomy" id="2764712"/>
    <lineage>
        <taxon>Bacteria</taxon>
        <taxon>Bacillati</taxon>
        <taxon>Bacillota</taxon>
        <taxon>Clostridia</taxon>
        <taxon>Peptostreptococcales</taxon>
        <taxon>Anaerovoracaceae</taxon>
        <taxon>Lentihominibacter</taxon>
    </lineage>
</organism>
<feature type="region of interest" description="Disordered" evidence="1">
    <location>
        <begin position="283"/>
        <end position="308"/>
    </location>
</feature>
<evidence type="ECO:0000256" key="2">
    <source>
        <dbReference type="SAM" id="Phobius"/>
    </source>
</evidence>
<dbReference type="Proteomes" id="UP000644115">
    <property type="component" value="Unassembled WGS sequence"/>
</dbReference>
<feature type="signal peptide" evidence="3">
    <location>
        <begin position="1"/>
        <end position="34"/>
    </location>
</feature>
<reference evidence="4" key="1">
    <citation type="submission" date="2020-08" db="EMBL/GenBank/DDBJ databases">
        <authorList>
            <person name="Liu C."/>
            <person name="Sun Q."/>
        </authorList>
    </citation>
    <scope>NUCLEOTIDE SEQUENCE</scope>
    <source>
        <strain evidence="4">BX16</strain>
    </source>
</reference>
<keyword evidence="2" id="KW-0812">Transmembrane</keyword>
<dbReference type="EMBL" id="JACRWC010000066">
    <property type="protein sequence ID" value="MBC5999418.1"/>
    <property type="molecule type" value="Genomic_DNA"/>
</dbReference>
<evidence type="ECO:0000256" key="3">
    <source>
        <dbReference type="SAM" id="SignalP"/>
    </source>
</evidence>
<feature type="transmembrane region" description="Helical" evidence="2">
    <location>
        <begin position="312"/>
        <end position="332"/>
    </location>
</feature>
<keyword evidence="2" id="KW-0472">Membrane</keyword>
<keyword evidence="5" id="KW-1185">Reference proteome</keyword>
<protein>
    <submittedName>
        <fullName evidence="4">Uncharacterized protein</fullName>
    </submittedName>
</protein>
<accession>A0A923NCB3</accession>
<sequence>MKTQRLKRKKLLVILLAFAIIIGMIPMTSTKAYAADESDTLPDTWSNIAHIEGLSGGYWLPLKGDNGTALDVSYILQNNVSEKGKQVDTKHIKDQYVTFNGQRYNLENFKATQPGTGELTTTWDNGCTEVDGFGFYTFVTVNYRDVDDSEEALAPMQYKTITMTAYDPDAVYNVSAYDKKNIEGYQYIKTDGTLTGKVSDLSGQHNVYVYYKKLFTVTYKDGTTGATFQDQIYTVPRNDATPEFNGTPIRDGYRFIGWDQSISDTVTGDVTYTAQWEKLTASTASTTTDTDKSDKTAANDKTAQTGDSSQPGLWIILALASALGLTATAVSFRRKHI</sequence>
<comment type="caution">
    <text evidence="4">The sequence shown here is derived from an EMBL/GenBank/DDBJ whole genome shotgun (WGS) entry which is preliminary data.</text>
</comment>
<keyword evidence="3" id="KW-0732">Signal</keyword>
<evidence type="ECO:0000256" key="1">
    <source>
        <dbReference type="SAM" id="MobiDB-lite"/>
    </source>
</evidence>
<proteinExistence type="predicted"/>
<dbReference type="AlphaFoldDB" id="A0A923NCB3"/>